<dbReference type="CDD" id="cd02511">
    <property type="entry name" value="Beta4Glucosyltransferase"/>
    <property type="match status" value="1"/>
</dbReference>
<dbReference type="EMBL" id="JBHUHZ010000001">
    <property type="protein sequence ID" value="MFD2161041.1"/>
    <property type="molecule type" value="Genomic_DNA"/>
</dbReference>
<evidence type="ECO:0000256" key="1">
    <source>
        <dbReference type="ARBA" id="ARBA00038494"/>
    </source>
</evidence>
<comment type="caution">
    <text evidence="3">The sequence shown here is derived from an EMBL/GenBank/DDBJ whole genome shotgun (WGS) entry which is preliminary data.</text>
</comment>
<accession>A0ABW4ZHR1</accession>
<sequence>MPAYSFVILSYNEELHLPRLLQSIKALNAPVYVLDSGSTDRTLAICEEFGATVAYHPFENHPKQWHAALNSFQIHTPWTIGLDSDQIVTPELLMKLQDFRDEDYLGIDGIYFNRKNYFKGKWLRFGGFYPKYLLKMFRTGIGYSDLNENMDHRFVVPGKTITWKDGHILEENLKENEISFWITKHNRYSDLVAAEELERINQLRSQTVKPKFFGNPDERIAWMKSIWWKLPLGLRPCLYLIYRMFIRLGILDGKAGILFHFLQGFWFRLIVDVKIKELLKKGR</sequence>
<evidence type="ECO:0000313" key="3">
    <source>
        <dbReference type="EMBL" id="MFD2161041.1"/>
    </source>
</evidence>
<organism evidence="3 4">
    <name type="scientific">Paradesertivirga mongoliensis</name>
    <dbReference type="NCBI Taxonomy" id="2100740"/>
    <lineage>
        <taxon>Bacteria</taxon>
        <taxon>Pseudomonadati</taxon>
        <taxon>Bacteroidota</taxon>
        <taxon>Sphingobacteriia</taxon>
        <taxon>Sphingobacteriales</taxon>
        <taxon>Sphingobacteriaceae</taxon>
        <taxon>Paradesertivirga</taxon>
    </lineage>
</organism>
<keyword evidence="4" id="KW-1185">Reference proteome</keyword>
<dbReference type="PANTHER" id="PTHR43630:SF2">
    <property type="entry name" value="GLYCOSYLTRANSFERASE"/>
    <property type="match status" value="1"/>
</dbReference>
<dbReference type="EC" id="2.4.-.-" evidence="3"/>
<feature type="domain" description="Glycosyltransferase 2-like" evidence="2">
    <location>
        <begin position="5"/>
        <end position="123"/>
    </location>
</feature>
<dbReference type="InterPro" id="IPR029044">
    <property type="entry name" value="Nucleotide-diphossugar_trans"/>
</dbReference>
<dbReference type="RefSeq" id="WP_255905401.1">
    <property type="nucleotide sequence ID" value="NZ_JAFMZO010000005.1"/>
</dbReference>
<reference evidence="4" key="1">
    <citation type="journal article" date="2019" name="Int. J. Syst. Evol. Microbiol.">
        <title>The Global Catalogue of Microorganisms (GCM) 10K type strain sequencing project: providing services to taxonomists for standard genome sequencing and annotation.</title>
        <authorList>
            <consortium name="The Broad Institute Genomics Platform"/>
            <consortium name="The Broad Institute Genome Sequencing Center for Infectious Disease"/>
            <person name="Wu L."/>
            <person name="Ma J."/>
        </authorList>
    </citation>
    <scope>NUCLEOTIDE SEQUENCE [LARGE SCALE GENOMIC DNA]</scope>
    <source>
        <strain evidence="4">KCTC 42217</strain>
    </source>
</reference>
<keyword evidence="3" id="KW-0328">Glycosyltransferase</keyword>
<name>A0ABW4ZHR1_9SPHI</name>
<dbReference type="PANTHER" id="PTHR43630">
    <property type="entry name" value="POLY-BETA-1,6-N-ACETYL-D-GLUCOSAMINE SYNTHASE"/>
    <property type="match status" value="1"/>
</dbReference>
<dbReference type="Gene3D" id="3.90.550.10">
    <property type="entry name" value="Spore Coat Polysaccharide Biosynthesis Protein SpsA, Chain A"/>
    <property type="match status" value="1"/>
</dbReference>
<dbReference type="Pfam" id="PF00535">
    <property type="entry name" value="Glycos_transf_2"/>
    <property type="match status" value="1"/>
</dbReference>
<dbReference type="InterPro" id="IPR001173">
    <property type="entry name" value="Glyco_trans_2-like"/>
</dbReference>
<dbReference type="SUPFAM" id="SSF53448">
    <property type="entry name" value="Nucleotide-diphospho-sugar transferases"/>
    <property type="match status" value="1"/>
</dbReference>
<keyword evidence="3" id="KW-0808">Transferase</keyword>
<evidence type="ECO:0000313" key="4">
    <source>
        <dbReference type="Proteomes" id="UP001597387"/>
    </source>
</evidence>
<comment type="similarity">
    <text evidence="1">Belongs to the glycosyltransferase 2 family. WaaE/KdtX subfamily.</text>
</comment>
<dbReference type="Proteomes" id="UP001597387">
    <property type="component" value="Unassembled WGS sequence"/>
</dbReference>
<proteinExistence type="inferred from homology"/>
<gene>
    <name evidence="3" type="ORF">ACFSJU_01455</name>
</gene>
<evidence type="ECO:0000259" key="2">
    <source>
        <dbReference type="Pfam" id="PF00535"/>
    </source>
</evidence>
<protein>
    <submittedName>
        <fullName evidence="3">Glycosyltransferase family 2 protein</fullName>
        <ecNumber evidence="3">2.4.-.-</ecNumber>
    </submittedName>
</protein>
<dbReference type="GO" id="GO:0016757">
    <property type="term" value="F:glycosyltransferase activity"/>
    <property type="evidence" value="ECO:0007669"/>
    <property type="project" value="UniProtKB-KW"/>
</dbReference>